<evidence type="ECO:0000256" key="4">
    <source>
        <dbReference type="ARBA" id="ARBA00022801"/>
    </source>
</evidence>
<keyword evidence="5" id="KW-0106">Calcium</keyword>
<dbReference type="GeneID" id="102809375"/>
<keyword evidence="4" id="KW-0378">Hydrolase</keyword>
<evidence type="ECO:0000259" key="8">
    <source>
        <dbReference type="Pfam" id="PF00884"/>
    </source>
</evidence>
<evidence type="ECO:0000313" key="9">
    <source>
        <dbReference type="Proteomes" id="UP000694865"/>
    </source>
</evidence>
<organism evidence="9 10">
    <name type="scientific">Saccoglossus kowalevskii</name>
    <name type="common">Acorn worm</name>
    <dbReference type="NCBI Taxonomy" id="10224"/>
    <lineage>
        <taxon>Eukaryota</taxon>
        <taxon>Metazoa</taxon>
        <taxon>Hemichordata</taxon>
        <taxon>Enteropneusta</taxon>
        <taxon>Harrimaniidae</taxon>
        <taxon>Saccoglossus</taxon>
    </lineage>
</organism>
<comment type="similarity">
    <text evidence="2">Belongs to the sulfatase family.</text>
</comment>
<feature type="domain" description="Sulfatase N-terminal" evidence="8">
    <location>
        <begin position="66"/>
        <end position="351"/>
    </location>
</feature>
<evidence type="ECO:0000256" key="2">
    <source>
        <dbReference type="ARBA" id="ARBA00008779"/>
    </source>
</evidence>
<gene>
    <name evidence="10" type="primary">LOC102809375</name>
</gene>
<keyword evidence="7" id="KW-0472">Membrane</keyword>
<dbReference type="PANTHER" id="PTHR10342">
    <property type="entry name" value="ARYLSULFATASE"/>
    <property type="match status" value="1"/>
</dbReference>
<dbReference type="Gene3D" id="3.40.720.10">
    <property type="entry name" value="Alkaline Phosphatase, subunit A"/>
    <property type="match status" value="1"/>
</dbReference>
<keyword evidence="6" id="KW-0325">Glycoprotein</keyword>
<sequence>MVMESTPKSVPEATSAGSWNMKGDTRASHKIRNYGILLVTLIVLSILIAILVIYVNALSALGYKQPHIVLLLPDDLGWNDVGWNNPDLKMPILNQLAADGVIFNQTYVQPSCTPSRSSLMTGLYPFKTGNQHRMLFGLERSGLPLEFKLLPQSLKDVGYLTHALGKWHLGFCKKEYLPTSRGFDSHYGQLGGGASHWTKETSMFAQGYDFRDNSGVVQKSDTYLTFMLAERAAEIIMGHFKEYPLYLQFNLDTPAKSLEVPPEYEALYSDIADNRTRKFYGKLSVMDDAVGTVVEALKTRGMWDDTLLIFMSDNGALATQSGSNWPLRGIAATLFEGATRVPAFIHGKPGIDGIDMWETFSMGKPSPRKEFVYNIDDFEPSPGAAISPVSDCNIYVLSLAMNINNRARILFIKNKKFLSSLASRLYDPEERNNTADLYPEIVQALRTRLDEYREDLVPPIDDTPDLAGLPSNFDGVWSPGWC</sequence>
<dbReference type="Proteomes" id="UP000694865">
    <property type="component" value="Unplaced"/>
</dbReference>
<dbReference type="PROSITE" id="PS00523">
    <property type="entry name" value="SULFATASE_1"/>
    <property type="match status" value="1"/>
</dbReference>
<name>A0ABM0MB17_SACKO</name>
<dbReference type="CDD" id="cd16029">
    <property type="entry name" value="4-S"/>
    <property type="match status" value="1"/>
</dbReference>
<dbReference type="PANTHER" id="PTHR10342:SF274">
    <property type="entry name" value="ARYLSULFATASE B"/>
    <property type="match status" value="1"/>
</dbReference>
<proteinExistence type="inferred from homology"/>
<keyword evidence="3" id="KW-0479">Metal-binding</keyword>
<dbReference type="InterPro" id="IPR000917">
    <property type="entry name" value="Sulfatase_N"/>
</dbReference>
<protein>
    <submittedName>
        <fullName evidence="10">Arylsulfatase B-like</fullName>
    </submittedName>
</protein>
<keyword evidence="9" id="KW-1185">Reference proteome</keyword>
<evidence type="ECO:0000256" key="5">
    <source>
        <dbReference type="ARBA" id="ARBA00022837"/>
    </source>
</evidence>
<dbReference type="Pfam" id="PF00884">
    <property type="entry name" value="Sulfatase"/>
    <property type="match status" value="1"/>
</dbReference>
<feature type="transmembrane region" description="Helical" evidence="7">
    <location>
        <begin position="34"/>
        <end position="55"/>
    </location>
</feature>
<dbReference type="InterPro" id="IPR047115">
    <property type="entry name" value="ARSB"/>
</dbReference>
<dbReference type="Gene3D" id="3.30.1120.10">
    <property type="match status" value="1"/>
</dbReference>
<keyword evidence="7" id="KW-0812">Transmembrane</keyword>
<comment type="cofactor">
    <cofactor evidence="1">
        <name>Ca(2+)</name>
        <dbReference type="ChEBI" id="CHEBI:29108"/>
    </cofactor>
</comment>
<evidence type="ECO:0000256" key="3">
    <source>
        <dbReference type="ARBA" id="ARBA00022723"/>
    </source>
</evidence>
<evidence type="ECO:0000256" key="1">
    <source>
        <dbReference type="ARBA" id="ARBA00001913"/>
    </source>
</evidence>
<dbReference type="RefSeq" id="XP_006817208.1">
    <property type="nucleotide sequence ID" value="XM_006817145.1"/>
</dbReference>
<evidence type="ECO:0000313" key="10">
    <source>
        <dbReference type="RefSeq" id="XP_006817208.1"/>
    </source>
</evidence>
<dbReference type="InterPro" id="IPR017850">
    <property type="entry name" value="Alkaline_phosphatase_core_sf"/>
</dbReference>
<accession>A0ABM0MB17</accession>
<evidence type="ECO:0000256" key="7">
    <source>
        <dbReference type="SAM" id="Phobius"/>
    </source>
</evidence>
<dbReference type="InterPro" id="IPR024607">
    <property type="entry name" value="Sulfatase_CS"/>
</dbReference>
<evidence type="ECO:0000256" key="6">
    <source>
        <dbReference type="ARBA" id="ARBA00023180"/>
    </source>
</evidence>
<keyword evidence="7" id="KW-1133">Transmembrane helix</keyword>
<dbReference type="SUPFAM" id="SSF53649">
    <property type="entry name" value="Alkaline phosphatase-like"/>
    <property type="match status" value="1"/>
</dbReference>
<reference evidence="10" key="1">
    <citation type="submission" date="2025-08" db="UniProtKB">
        <authorList>
            <consortium name="RefSeq"/>
        </authorList>
    </citation>
    <scope>IDENTIFICATION</scope>
    <source>
        <tissue evidence="10">Testes</tissue>
    </source>
</reference>